<evidence type="ECO:0000313" key="1">
    <source>
        <dbReference type="EMBL" id="TFK16993.1"/>
    </source>
</evidence>
<feature type="non-terminal residue" evidence="1">
    <location>
        <position position="1"/>
    </location>
</feature>
<proteinExistence type="predicted"/>
<dbReference type="OrthoDB" id="2527272at2759"/>
<gene>
    <name evidence="1" type="ORF">FA15DRAFT_568248</name>
</gene>
<keyword evidence="2" id="KW-1185">Reference proteome</keyword>
<reference evidence="1 2" key="1">
    <citation type="journal article" date="2019" name="Nat. Ecol. Evol.">
        <title>Megaphylogeny resolves global patterns of mushroom evolution.</title>
        <authorList>
            <person name="Varga T."/>
            <person name="Krizsan K."/>
            <person name="Foldi C."/>
            <person name="Dima B."/>
            <person name="Sanchez-Garcia M."/>
            <person name="Sanchez-Ramirez S."/>
            <person name="Szollosi G.J."/>
            <person name="Szarkandi J.G."/>
            <person name="Papp V."/>
            <person name="Albert L."/>
            <person name="Andreopoulos W."/>
            <person name="Angelini C."/>
            <person name="Antonin V."/>
            <person name="Barry K.W."/>
            <person name="Bougher N.L."/>
            <person name="Buchanan P."/>
            <person name="Buyck B."/>
            <person name="Bense V."/>
            <person name="Catcheside P."/>
            <person name="Chovatia M."/>
            <person name="Cooper J."/>
            <person name="Damon W."/>
            <person name="Desjardin D."/>
            <person name="Finy P."/>
            <person name="Geml J."/>
            <person name="Haridas S."/>
            <person name="Hughes K."/>
            <person name="Justo A."/>
            <person name="Karasinski D."/>
            <person name="Kautmanova I."/>
            <person name="Kiss B."/>
            <person name="Kocsube S."/>
            <person name="Kotiranta H."/>
            <person name="LaButti K.M."/>
            <person name="Lechner B.E."/>
            <person name="Liimatainen K."/>
            <person name="Lipzen A."/>
            <person name="Lukacs Z."/>
            <person name="Mihaltcheva S."/>
            <person name="Morgado L.N."/>
            <person name="Niskanen T."/>
            <person name="Noordeloos M.E."/>
            <person name="Ohm R.A."/>
            <person name="Ortiz-Santana B."/>
            <person name="Ovrebo C."/>
            <person name="Racz N."/>
            <person name="Riley R."/>
            <person name="Savchenko A."/>
            <person name="Shiryaev A."/>
            <person name="Soop K."/>
            <person name="Spirin V."/>
            <person name="Szebenyi C."/>
            <person name="Tomsovsky M."/>
            <person name="Tulloss R.E."/>
            <person name="Uehling J."/>
            <person name="Grigoriev I.V."/>
            <person name="Vagvolgyi C."/>
            <person name="Papp T."/>
            <person name="Martin F.M."/>
            <person name="Miettinen O."/>
            <person name="Hibbett D.S."/>
            <person name="Nagy L.G."/>
        </authorList>
    </citation>
    <scope>NUCLEOTIDE SEQUENCE [LARGE SCALE GENOMIC DNA]</scope>
    <source>
        <strain evidence="1 2">CBS 121175</strain>
    </source>
</reference>
<sequence>QVCEWLNAWLGVYVSILEPITATNFNWTVHVMLCYPTQTILAKQEAKEKEKEKEK</sequence>
<organism evidence="1 2">
    <name type="scientific">Coprinopsis marcescibilis</name>
    <name type="common">Agaric fungus</name>
    <name type="synonym">Psathyrella marcescibilis</name>
    <dbReference type="NCBI Taxonomy" id="230819"/>
    <lineage>
        <taxon>Eukaryota</taxon>
        <taxon>Fungi</taxon>
        <taxon>Dikarya</taxon>
        <taxon>Basidiomycota</taxon>
        <taxon>Agaricomycotina</taxon>
        <taxon>Agaricomycetes</taxon>
        <taxon>Agaricomycetidae</taxon>
        <taxon>Agaricales</taxon>
        <taxon>Agaricineae</taxon>
        <taxon>Psathyrellaceae</taxon>
        <taxon>Coprinopsis</taxon>
    </lineage>
</organism>
<evidence type="ECO:0000313" key="2">
    <source>
        <dbReference type="Proteomes" id="UP000307440"/>
    </source>
</evidence>
<accession>A0A5C3KBI0</accession>
<dbReference type="AlphaFoldDB" id="A0A5C3KBI0"/>
<protein>
    <submittedName>
        <fullName evidence="1">Uncharacterized protein</fullName>
    </submittedName>
</protein>
<dbReference type="Proteomes" id="UP000307440">
    <property type="component" value="Unassembled WGS sequence"/>
</dbReference>
<dbReference type="EMBL" id="ML210590">
    <property type="protein sequence ID" value="TFK16993.1"/>
    <property type="molecule type" value="Genomic_DNA"/>
</dbReference>
<name>A0A5C3KBI0_COPMA</name>
<feature type="non-terminal residue" evidence="1">
    <location>
        <position position="55"/>
    </location>
</feature>